<evidence type="ECO:0000256" key="1">
    <source>
        <dbReference type="SAM" id="Phobius"/>
    </source>
</evidence>
<keyword evidence="1" id="KW-0472">Membrane</keyword>
<keyword evidence="3" id="KW-1185">Reference proteome</keyword>
<sequence length="73" mass="7712">MTGRVRITRGKLMAALGVVVAIVAMALLMIGGGYARAAFIVMALWWIGFSVALFLRQMRRAGQAGVADSEGAD</sequence>
<dbReference type="EMBL" id="JAAAPO010000003">
    <property type="protein sequence ID" value="NBC36830.1"/>
    <property type="molecule type" value="Genomic_DNA"/>
</dbReference>
<gene>
    <name evidence="2" type="ORF">GTZ99_09700</name>
</gene>
<evidence type="ECO:0000313" key="2">
    <source>
        <dbReference type="EMBL" id="NBC36830.1"/>
    </source>
</evidence>
<evidence type="ECO:0000313" key="3">
    <source>
        <dbReference type="Proteomes" id="UP000753724"/>
    </source>
</evidence>
<keyword evidence="1" id="KW-1133">Transmembrane helix</keyword>
<name>A0ABW9XE64_9SPHN</name>
<accession>A0ABW9XE64</accession>
<comment type="caution">
    <text evidence="2">The sequence shown here is derived from an EMBL/GenBank/DDBJ whole genome shotgun (WGS) entry which is preliminary data.</text>
</comment>
<feature type="transmembrane region" description="Helical" evidence="1">
    <location>
        <begin position="37"/>
        <end position="55"/>
    </location>
</feature>
<organism evidence="2 3">
    <name type="scientific">Novosphingobium ovatum</name>
    <dbReference type="NCBI Taxonomy" id="1908523"/>
    <lineage>
        <taxon>Bacteria</taxon>
        <taxon>Pseudomonadati</taxon>
        <taxon>Pseudomonadota</taxon>
        <taxon>Alphaproteobacteria</taxon>
        <taxon>Sphingomonadales</taxon>
        <taxon>Sphingomonadaceae</taxon>
        <taxon>Novosphingobium</taxon>
    </lineage>
</organism>
<feature type="transmembrane region" description="Helical" evidence="1">
    <location>
        <begin position="12"/>
        <end position="31"/>
    </location>
</feature>
<keyword evidence="1" id="KW-0812">Transmembrane</keyword>
<dbReference type="Proteomes" id="UP000753724">
    <property type="component" value="Unassembled WGS sequence"/>
</dbReference>
<protein>
    <submittedName>
        <fullName evidence="2">Uncharacterized protein</fullName>
    </submittedName>
</protein>
<reference evidence="3" key="1">
    <citation type="submission" date="2020-01" db="EMBL/GenBank/DDBJ databases">
        <title>Sphingomonas sp. strain CSW-10.</title>
        <authorList>
            <person name="Chen W.-M."/>
        </authorList>
    </citation>
    <scope>NUCLEOTIDE SEQUENCE [LARGE SCALE GENOMIC DNA]</scope>
    <source>
        <strain evidence="3">FSY-8</strain>
    </source>
</reference>
<proteinExistence type="predicted"/>
<dbReference type="RefSeq" id="WP_161718248.1">
    <property type="nucleotide sequence ID" value="NZ_JAAAPO010000003.1"/>
</dbReference>